<gene>
    <name evidence="2" type="ORF">PCON_07612</name>
</gene>
<organism evidence="2 3">
    <name type="scientific">Pyronema omphalodes (strain CBS 100304)</name>
    <name type="common">Pyronema confluens</name>
    <dbReference type="NCBI Taxonomy" id="1076935"/>
    <lineage>
        <taxon>Eukaryota</taxon>
        <taxon>Fungi</taxon>
        <taxon>Dikarya</taxon>
        <taxon>Ascomycota</taxon>
        <taxon>Pezizomycotina</taxon>
        <taxon>Pezizomycetes</taxon>
        <taxon>Pezizales</taxon>
        <taxon>Pyronemataceae</taxon>
        <taxon>Pyronema</taxon>
    </lineage>
</organism>
<keyword evidence="1" id="KW-0472">Membrane</keyword>
<keyword evidence="3" id="KW-1185">Reference proteome</keyword>
<name>U4L170_PYROM</name>
<protein>
    <submittedName>
        <fullName evidence="2">Uncharacterized protein</fullName>
    </submittedName>
</protein>
<evidence type="ECO:0000256" key="1">
    <source>
        <dbReference type="SAM" id="Phobius"/>
    </source>
</evidence>
<dbReference type="AlphaFoldDB" id="U4L170"/>
<evidence type="ECO:0000313" key="2">
    <source>
        <dbReference type="EMBL" id="CCX08023.1"/>
    </source>
</evidence>
<dbReference type="Proteomes" id="UP000018144">
    <property type="component" value="Unassembled WGS sequence"/>
</dbReference>
<evidence type="ECO:0000313" key="3">
    <source>
        <dbReference type="Proteomes" id="UP000018144"/>
    </source>
</evidence>
<feature type="transmembrane region" description="Helical" evidence="1">
    <location>
        <begin position="58"/>
        <end position="79"/>
    </location>
</feature>
<proteinExistence type="predicted"/>
<sequence>MVLQQPSESYRPAAPLPPLPPHLHFHLPSSCKAAHHWHPSPPNKQRSAQRRVLMHGEAVLVLQVLLVFCFAVFLESLLLNHTGCCPQTPQKGLLAIQLLQSSCCVRCTAPRRNVR</sequence>
<reference evidence="2 3" key="1">
    <citation type="journal article" date="2013" name="PLoS Genet.">
        <title>The genome and development-dependent transcriptomes of Pyronema confluens: a window into fungal evolution.</title>
        <authorList>
            <person name="Traeger S."/>
            <person name="Altegoer F."/>
            <person name="Freitag M."/>
            <person name="Gabaldon T."/>
            <person name="Kempken F."/>
            <person name="Kumar A."/>
            <person name="Marcet-Houben M."/>
            <person name="Poggeler S."/>
            <person name="Stajich J.E."/>
            <person name="Nowrousian M."/>
        </authorList>
    </citation>
    <scope>NUCLEOTIDE SEQUENCE [LARGE SCALE GENOMIC DNA]</scope>
    <source>
        <strain evidence="3">CBS 100304</strain>
        <tissue evidence="2">Vegetative mycelium</tissue>
    </source>
</reference>
<keyword evidence="1" id="KW-0812">Transmembrane</keyword>
<keyword evidence="1" id="KW-1133">Transmembrane helix</keyword>
<dbReference type="EMBL" id="HF935386">
    <property type="protein sequence ID" value="CCX08023.1"/>
    <property type="molecule type" value="Genomic_DNA"/>
</dbReference>
<accession>U4L170</accession>